<evidence type="ECO:0000256" key="8">
    <source>
        <dbReference type="SAM" id="MobiDB-lite"/>
    </source>
</evidence>
<feature type="transmembrane region" description="Helical" evidence="9">
    <location>
        <begin position="173"/>
        <end position="198"/>
    </location>
</feature>
<dbReference type="InterPro" id="IPR038731">
    <property type="entry name" value="RgtA/B/C-like"/>
</dbReference>
<gene>
    <name evidence="12" type="ORF">H9661_12405</name>
</gene>
<dbReference type="EMBL" id="JACSRA010000020">
    <property type="protein sequence ID" value="MBD7912159.1"/>
    <property type="molecule type" value="Genomic_DNA"/>
</dbReference>
<evidence type="ECO:0000256" key="4">
    <source>
        <dbReference type="ARBA" id="ARBA00022679"/>
    </source>
</evidence>
<feature type="transmembrane region" description="Helical" evidence="9">
    <location>
        <begin position="55"/>
        <end position="77"/>
    </location>
</feature>
<feature type="compositionally biased region" description="Gly residues" evidence="8">
    <location>
        <begin position="349"/>
        <end position="362"/>
    </location>
</feature>
<feature type="transmembrane region" description="Helical" evidence="9">
    <location>
        <begin position="415"/>
        <end position="433"/>
    </location>
</feature>
<feature type="transmembrane region" description="Helical" evidence="9">
    <location>
        <begin position="117"/>
        <end position="137"/>
    </location>
</feature>
<feature type="transmembrane region" description="Helical" evidence="9">
    <location>
        <begin position="470"/>
        <end position="491"/>
    </location>
</feature>
<dbReference type="InterPro" id="IPR050297">
    <property type="entry name" value="LipidA_mod_glycosyltrf_83"/>
</dbReference>
<dbReference type="PROSITE" id="PS51257">
    <property type="entry name" value="PROKAR_LIPOPROTEIN"/>
    <property type="match status" value="1"/>
</dbReference>
<name>A0ABR8PVK1_9CLOT</name>
<comment type="subcellular location">
    <subcellularLocation>
        <location evidence="1">Cell membrane</location>
        <topology evidence="1">Multi-pass membrane protein</topology>
    </subcellularLocation>
</comment>
<evidence type="ECO:0000256" key="7">
    <source>
        <dbReference type="ARBA" id="ARBA00023136"/>
    </source>
</evidence>
<keyword evidence="3" id="KW-0328">Glycosyltransferase</keyword>
<feature type="domain" description="Putative mannosyltransferase YkcA/B-like C-terminal" evidence="11">
    <location>
        <begin position="592"/>
        <end position="675"/>
    </location>
</feature>
<evidence type="ECO:0000256" key="1">
    <source>
        <dbReference type="ARBA" id="ARBA00004651"/>
    </source>
</evidence>
<sequence>MEKLKNFKLTKEKIMLGLILILSCILNFTNLSIDGYANEYYAAGVKSMTTSLKNFFFVAFDPTGFVTIDKPPLGFMIQAISAKIFGYSGWSIIFPQALAGVISVGVIYYLVKRSFGTAAGLISALALAVTPVFVAVSRNNTCDNLLVLALLLACVALTKAAEKGKLSYLLMSLAIVGIGFNIKMLQAYMVVPAIYLTYLISRTVSVKKRIVHLILSTVVLVVVSFSWAFVVDLVPTSSRPYVGSSTNNTEMELIIGHNGLERLGLSGSSSGGPSGGGGEMQPPGQDGSNSEMMQNQGSNGNMGEIQIPPDQDGDMQTPPDESGENSQMQGGPGGQFRGSQGEDGKGSREGGPGGQGGSGQMGGQDTPASLTRLFSNNSLSDQIIWLFPIAFIGFIAAAIQEKLKFPIDNRRKQALVLWFAWLLPEFIYFSFTTGLFHPYYLTMLSAPIAALFGIGTVSMWNLYKEGGWKSWFLPGALAVNGGVQVLLLSYYYSTVSIAKILMIAVAALGFISSIGLTILNLMKKDTMKFKKILITTALIGLFISPAVCSATAIFKEMAGSFPSAGLSLMSNKGQKGQMGGASHESSGSTSKLIEFLQKNKTNEKYILVTSSTNGSASEIIIKTDESVMALGGFFGTDKVITLDEFKELAKNGEIRYVMTGGQGGNSSDIMNWVQEVGTKVDSSEWSDSNKVSNELKAEDESSQNNHRFGGMEGSLYDLKSFTDSQN</sequence>
<feature type="region of interest" description="Disordered" evidence="8">
    <location>
        <begin position="683"/>
        <end position="711"/>
    </location>
</feature>
<accession>A0ABR8PVK1</accession>
<organism evidence="12 13">
    <name type="scientific">Clostridium cibarium</name>
    <dbReference type="NCBI Taxonomy" id="2762247"/>
    <lineage>
        <taxon>Bacteria</taxon>
        <taxon>Bacillati</taxon>
        <taxon>Bacillota</taxon>
        <taxon>Clostridia</taxon>
        <taxon>Eubacteriales</taxon>
        <taxon>Clostridiaceae</taxon>
        <taxon>Clostridium</taxon>
    </lineage>
</organism>
<feature type="transmembrane region" description="Helical" evidence="9">
    <location>
        <begin position="533"/>
        <end position="554"/>
    </location>
</feature>
<keyword evidence="13" id="KW-1185">Reference proteome</keyword>
<feature type="transmembrane region" description="Helical" evidence="9">
    <location>
        <begin position="383"/>
        <end position="403"/>
    </location>
</feature>
<feature type="transmembrane region" description="Helical" evidence="9">
    <location>
        <begin position="439"/>
        <end position="463"/>
    </location>
</feature>
<keyword evidence="6 9" id="KW-1133">Transmembrane helix</keyword>
<keyword evidence="2" id="KW-1003">Cell membrane</keyword>
<dbReference type="PANTHER" id="PTHR33908">
    <property type="entry name" value="MANNOSYLTRANSFERASE YKCB-RELATED"/>
    <property type="match status" value="1"/>
</dbReference>
<evidence type="ECO:0000256" key="9">
    <source>
        <dbReference type="SAM" id="Phobius"/>
    </source>
</evidence>
<feature type="compositionally biased region" description="Polar residues" evidence="8">
    <location>
        <begin position="683"/>
        <end position="692"/>
    </location>
</feature>
<keyword evidence="5 9" id="KW-0812">Transmembrane</keyword>
<dbReference type="Proteomes" id="UP000627781">
    <property type="component" value="Unassembled WGS sequence"/>
</dbReference>
<evidence type="ECO:0000259" key="10">
    <source>
        <dbReference type="Pfam" id="PF13231"/>
    </source>
</evidence>
<evidence type="ECO:0000256" key="6">
    <source>
        <dbReference type="ARBA" id="ARBA00022989"/>
    </source>
</evidence>
<feature type="transmembrane region" description="Helical" evidence="9">
    <location>
        <begin position="89"/>
        <end position="111"/>
    </location>
</feature>
<feature type="transmembrane region" description="Helical" evidence="9">
    <location>
        <begin position="144"/>
        <end position="161"/>
    </location>
</feature>
<evidence type="ECO:0000313" key="12">
    <source>
        <dbReference type="EMBL" id="MBD7912159.1"/>
    </source>
</evidence>
<dbReference type="Pfam" id="PF13231">
    <property type="entry name" value="PMT_2"/>
    <property type="match status" value="1"/>
</dbReference>
<keyword evidence="7 9" id="KW-0472">Membrane</keyword>
<feature type="domain" description="Glycosyltransferase RgtA/B/C/D-like" evidence="10">
    <location>
        <begin position="69"/>
        <end position="227"/>
    </location>
</feature>
<evidence type="ECO:0000313" key="13">
    <source>
        <dbReference type="Proteomes" id="UP000627781"/>
    </source>
</evidence>
<keyword evidence="4" id="KW-0808">Transferase</keyword>
<evidence type="ECO:0000256" key="2">
    <source>
        <dbReference type="ARBA" id="ARBA00022475"/>
    </source>
</evidence>
<dbReference type="Pfam" id="PF24878">
    <property type="entry name" value="YkcB_C"/>
    <property type="match status" value="1"/>
</dbReference>
<feature type="transmembrane region" description="Helical" evidence="9">
    <location>
        <begin position="497"/>
        <end position="521"/>
    </location>
</feature>
<evidence type="ECO:0000256" key="5">
    <source>
        <dbReference type="ARBA" id="ARBA00022692"/>
    </source>
</evidence>
<evidence type="ECO:0000256" key="3">
    <source>
        <dbReference type="ARBA" id="ARBA00022676"/>
    </source>
</evidence>
<comment type="caution">
    <text evidence="12">The sequence shown here is derived from an EMBL/GenBank/DDBJ whole genome shotgun (WGS) entry which is preliminary data.</text>
</comment>
<evidence type="ECO:0000259" key="11">
    <source>
        <dbReference type="Pfam" id="PF24878"/>
    </source>
</evidence>
<dbReference type="InterPro" id="IPR056785">
    <property type="entry name" value="YkcA/B-like_C"/>
</dbReference>
<proteinExistence type="predicted"/>
<protein>
    <submittedName>
        <fullName evidence="12">Glycosyltransferase family 39 protein</fullName>
    </submittedName>
</protein>
<feature type="compositionally biased region" description="Polar residues" evidence="8">
    <location>
        <begin position="286"/>
        <end position="301"/>
    </location>
</feature>
<dbReference type="PANTHER" id="PTHR33908:SF3">
    <property type="entry name" value="UNDECAPRENYL PHOSPHATE-ALPHA-4-AMINO-4-DEOXY-L-ARABINOSE ARABINOSYL TRANSFERASE"/>
    <property type="match status" value="1"/>
</dbReference>
<dbReference type="RefSeq" id="WP_143317640.1">
    <property type="nucleotide sequence ID" value="NZ_JACSRA010000020.1"/>
</dbReference>
<feature type="transmembrane region" description="Helical" evidence="9">
    <location>
        <begin position="210"/>
        <end position="230"/>
    </location>
</feature>
<feature type="compositionally biased region" description="Gly residues" evidence="8">
    <location>
        <begin position="269"/>
        <end position="279"/>
    </location>
</feature>
<reference evidence="12 13" key="1">
    <citation type="submission" date="2020-08" db="EMBL/GenBank/DDBJ databases">
        <title>A Genomic Blueprint of the Chicken Gut Microbiome.</title>
        <authorList>
            <person name="Gilroy R."/>
            <person name="Ravi A."/>
            <person name="Getino M."/>
            <person name="Pursley I."/>
            <person name="Horton D.L."/>
            <person name="Alikhan N.-F."/>
            <person name="Baker D."/>
            <person name="Gharbi K."/>
            <person name="Hall N."/>
            <person name="Watson M."/>
            <person name="Adriaenssens E.M."/>
            <person name="Foster-Nyarko E."/>
            <person name="Jarju S."/>
            <person name="Secka A."/>
            <person name="Antonio M."/>
            <person name="Oren A."/>
            <person name="Chaudhuri R."/>
            <person name="La Ragione R.M."/>
            <person name="Hildebrand F."/>
            <person name="Pallen M.J."/>
        </authorList>
    </citation>
    <scope>NUCLEOTIDE SEQUENCE [LARGE SCALE GENOMIC DNA]</scope>
    <source>
        <strain evidence="12 13">Sa3CVN1</strain>
    </source>
</reference>
<feature type="region of interest" description="Disordered" evidence="8">
    <location>
        <begin position="264"/>
        <end position="369"/>
    </location>
</feature>